<dbReference type="OrthoDB" id="4851567at2759"/>
<feature type="compositionally biased region" description="Gly residues" evidence="1">
    <location>
        <begin position="340"/>
        <end position="350"/>
    </location>
</feature>
<feature type="compositionally biased region" description="Pro residues" evidence="1">
    <location>
        <begin position="12"/>
        <end position="21"/>
    </location>
</feature>
<reference evidence="3" key="1">
    <citation type="journal article" date="2012" name="Nat. Genet.">
        <title>Lifestyle transitions in plant pathogenic Colletotrichum fungi deciphered by genome and transcriptome analyses.</title>
        <authorList>
            <person name="O'Connell R.J."/>
            <person name="Thon M.R."/>
            <person name="Hacquard S."/>
            <person name="Amyotte S.G."/>
            <person name="Kleemann J."/>
            <person name="Torres M.F."/>
            <person name="Damm U."/>
            <person name="Buiate E.A."/>
            <person name="Epstein L."/>
            <person name="Alkan N."/>
            <person name="Altmueller J."/>
            <person name="Alvarado-Balderrama L."/>
            <person name="Bauser C.A."/>
            <person name="Becker C."/>
            <person name="Birren B.W."/>
            <person name="Chen Z."/>
            <person name="Choi J."/>
            <person name="Crouch J.A."/>
            <person name="Duvick J.P."/>
            <person name="Farman M.A."/>
            <person name="Gan P."/>
            <person name="Heiman D."/>
            <person name="Henrissat B."/>
            <person name="Howard R.J."/>
            <person name="Kabbage M."/>
            <person name="Koch C."/>
            <person name="Kracher B."/>
            <person name="Kubo Y."/>
            <person name="Law A.D."/>
            <person name="Lebrun M.-H."/>
            <person name="Lee Y.-H."/>
            <person name="Miyara I."/>
            <person name="Moore N."/>
            <person name="Neumann U."/>
            <person name="Nordstroem K."/>
            <person name="Panaccione D.G."/>
            <person name="Panstruga R."/>
            <person name="Place M."/>
            <person name="Proctor R.H."/>
            <person name="Prusky D."/>
            <person name="Rech G."/>
            <person name="Reinhardt R."/>
            <person name="Rollins J.A."/>
            <person name="Rounsley S."/>
            <person name="Schardl C.L."/>
            <person name="Schwartz D.C."/>
            <person name="Shenoy N."/>
            <person name="Shirasu K."/>
            <person name="Sikhakolli U.R."/>
            <person name="Stueber K."/>
            <person name="Sukno S.A."/>
            <person name="Sweigard J.A."/>
            <person name="Takano Y."/>
            <person name="Takahara H."/>
            <person name="Trail F."/>
            <person name="van der Does H.C."/>
            <person name="Voll L.M."/>
            <person name="Will I."/>
            <person name="Young S."/>
            <person name="Zeng Q."/>
            <person name="Zhang J."/>
            <person name="Zhou S."/>
            <person name="Dickman M.B."/>
            <person name="Schulze-Lefert P."/>
            <person name="Ver Loren van Themaat E."/>
            <person name="Ma L.-J."/>
            <person name="Vaillancourt L.J."/>
        </authorList>
    </citation>
    <scope>NUCLEOTIDE SEQUENCE [LARGE SCALE GENOMIC DNA]</scope>
    <source>
        <strain evidence="3">M1.001 / M2 / FGSC 10212</strain>
    </source>
</reference>
<feature type="region of interest" description="Disordered" evidence="1">
    <location>
        <begin position="221"/>
        <end position="394"/>
    </location>
</feature>
<feature type="compositionally biased region" description="Low complexity" evidence="1">
    <location>
        <begin position="1"/>
        <end position="11"/>
    </location>
</feature>
<feature type="region of interest" description="Disordered" evidence="1">
    <location>
        <begin position="1"/>
        <end position="40"/>
    </location>
</feature>
<dbReference type="HOGENOM" id="CLU_653829_0_0_1"/>
<evidence type="ECO:0000313" key="2">
    <source>
        <dbReference type="EMBL" id="EFQ36478.1"/>
    </source>
</evidence>
<dbReference type="EMBL" id="GG697426">
    <property type="protein sequence ID" value="EFQ36478.1"/>
    <property type="molecule type" value="Genomic_DNA"/>
</dbReference>
<sequence>MASSPTSASPAALPPPPPPAPEQDQQHQQHQGGLSVRPERRTQVRELLADLDRALNHLAEGPGAQIADLFPRLRAEFWKAACEIAVSGIHSGQPHDIRDWPLWLRARIPEPRLFSTLHPVFHPVVDEIRASPRRGQRFTRAAMVLGLRDYHMLLDFGTTICSSETALQNLAAFRYLQPAIPTDAIVRQVQAQMLLRPSLSPQEPPDPTVAECTAALNHLAPGFSSRARGPSRSVSRGVSRAPSQAVSDAGTRRSASFASALPEPVAQTPVSRTARKRKAADRGPNQEENEDEDEDDDDDDDDYGPARRPQRKKRANKNHARPSIEGQDEARAEEQEAEGGRGSGGGGEGGDMSSPFIHSLLSMGNNDCHPGGNRSSSNNNNSSSSSKQGGLEKHIALVRELVSLGAPKPAPSADPGLAAM</sequence>
<dbReference type="Proteomes" id="UP000008782">
    <property type="component" value="Unassembled WGS sequence"/>
</dbReference>
<gene>
    <name evidence="2" type="ORF">GLRG_11623</name>
</gene>
<feature type="compositionally biased region" description="Low complexity" evidence="1">
    <location>
        <begin position="375"/>
        <end position="386"/>
    </location>
</feature>
<dbReference type="GeneID" id="24416987"/>
<proteinExistence type="predicted"/>
<dbReference type="AlphaFoldDB" id="E3R040"/>
<dbReference type="eggNOG" id="ENOG502T5QR">
    <property type="taxonomic scope" value="Eukaryota"/>
</dbReference>
<keyword evidence="3" id="KW-1185">Reference proteome</keyword>
<protein>
    <submittedName>
        <fullName evidence="2">Uncharacterized protein</fullName>
    </submittedName>
</protein>
<name>E3R040_COLGM</name>
<dbReference type="RefSeq" id="XP_008100498.1">
    <property type="nucleotide sequence ID" value="XM_008102307.1"/>
</dbReference>
<feature type="compositionally biased region" description="Basic residues" evidence="1">
    <location>
        <begin position="308"/>
        <end position="320"/>
    </location>
</feature>
<evidence type="ECO:0000313" key="3">
    <source>
        <dbReference type="Proteomes" id="UP000008782"/>
    </source>
</evidence>
<evidence type="ECO:0000256" key="1">
    <source>
        <dbReference type="SAM" id="MobiDB-lite"/>
    </source>
</evidence>
<accession>E3R040</accession>
<feature type="compositionally biased region" description="Low complexity" evidence="1">
    <location>
        <begin position="224"/>
        <end position="243"/>
    </location>
</feature>
<dbReference type="VEuPathDB" id="FungiDB:GLRG_11623"/>
<feature type="compositionally biased region" description="Acidic residues" evidence="1">
    <location>
        <begin position="287"/>
        <end position="303"/>
    </location>
</feature>
<organism evidence="3">
    <name type="scientific">Colletotrichum graminicola (strain M1.001 / M2 / FGSC 10212)</name>
    <name type="common">Maize anthracnose fungus</name>
    <name type="synonym">Glomerella graminicola</name>
    <dbReference type="NCBI Taxonomy" id="645133"/>
    <lineage>
        <taxon>Eukaryota</taxon>
        <taxon>Fungi</taxon>
        <taxon>Dikarya</taxon>
        <taxon>Ascomycota</taxon>
        <taxon>Pezizomycotina</taxon>
        <taxon>Sordariomycetes</taxon>
        <taxon>Hypocreomycetidae</taxon>
        <taxon>Glomerellales</taxon>
        <taxon>Glomerellaceae</taxon>
        <taxon>Colletotrichum</taxon>
        <taxon>Colletotrichum graminicola species complex</taxon>
    </lineage>
</organism>